<dbReference type="SUPFAM" id="SSF140741">
    <property type="entry name" value="RUN domain-like"/>
    <property type="match status" value="1"/>
</dbReference>
<feature type="domain" description="Rab-GAP TBC" evidence="3">
    <location>
        <begin position="811"/>
        <end position="974"/>
    </location>
</feature>
<dbReference type="Gene3D" id="1.10.8.270">
    <property type="entry name" value="putative rabgap domain of human tbc1 domain family member 14 like domains"/>
    <property type="match status" value="1"/>
</dbReference>
<evidence type="ECO:0000256" key="2">
    <source>
        <dbReference type="ARBA" id="ARBA00034124"/>
    </source>
</evidence>
<dbReference type="OrthoDB" id="10264062at2759"/>
<dbReference type="Pfam" id="PF12068">
    <property type="entry name" value="PH_RBD"/>
    <property type="match status" value="1"/>
</dbReference>
<dbReference type="EMBL" id="REGN01004020">
    <property type="protein sequence ID" value="RNA19558.1"/>
    <property type="molecule type" value="Genomic_DNA"/>
</dbReference>
<dbReference type="Proteomes" id="UP000276133">
    <property type="component" value="Unassembled WGS sequence"/>
</dbReference>
<dbReference type="FunFam" id="1.10.8.270:FF:000064">
    <property type="entry name" value="Small G protein-signaling modulator 1b"/>
    <property type="match status" value="1"/>
</dbReference>
<dbReference type="Pfam" id="PF00566">
    <property type="entry name" value="RabGAP-TBC"/>
    <property type="match status" value="1"/>
</dbReference>
<evidence type="ECO:0000313" key="5">
    <source>
        <dbReference type="EMBL" id="RNA19558.1"/>
    </source>
</evidence>
<evidence type="ECO:0000259" key="3">
    <source>
        <dbReference type="PROSITE" id="PS50086"/>
    </source>
</evidence>
<feature type="domain" description="RUN" evidence="4">
    <location>
        <begin position="35"/>
        <end position="212"/>
    </location>
</feature>
<dbReference type="PANTHER" id="PTHR22957">
    <property type="entry name" value="TBC1 DOMAIN FAMILY MEMBER GTPASE-ACTIVATING PROTEIN"/>
    <property type="match status" value="1"/>
</dbReference>
<name>A0A3M7R8K2_BRAPC</name>
<comment type="similarity">
    <text evidence="2">Belongs to the RUTBC family.</text>
</comment>
<keyword evidence="6" id="KW-1185">Reference proteome</keyword>
<dbReference type="InterPro" id="IPR004012">
    <property type="entry name" value="Run_dom"/>
</dbReference>
<reference evidence="5 6" key="1">
    <citation type="journal article" date="2018" name="Sci. Rep.">
        <title>Genomic signatures of local adaptation to the degree of environmental predictability in rotifers.</title>
        <authorList>
            <person name="Franch-Gras L."/>
            <person name="Hahn C."/>
            <person name="Garcia-Roger E.M."/>
            <person name="Carmona M.J."/>
            <person name="Serra M."/>
            <person name="Gomez A."/>
        </authorList>
    </citation>
    <scope>NUCLEOTIDE SEQUENCE [LARGE SCALE GENOMIC DNA]</scope>
    <source>
        <strain evidence="5">HYR1</strain>
    </source>
</reference>
<dbReference type="PROSITE" id="PS50826">
    <property type="entry name" value="RUN"/>
    <property type="match status" value="1"/>
</dbReference>
<sequence length="1044" mass="121561">MSSEEEKNRRDDLLHSVKIEVKQLMELSATCKFIHEDNHFFTNFCGAIDNCFLYGLKTEFLNKPSSYDLVKKISYDCKSADEIVKIFNELDKNLNNNNNNKLNSEYSENSKSGIFSKLFWSSNSKSSISTETISHYVPLYFSNLAHIKALWIKIAIMRKCFNDIVSYIIKNASKYYHPYALMASSLESGILVSLIAGPCSFDKYTRLKTIENADPDADELIRRHKMHLVTPYRSPCLTAKSRLQSLGLSETNNSKKFNADNIREFVESLHQNVTSQLVYGKNHVIVNQKEKSYEGYLSLHLNTNGLILNWTPNEILNGSYSDYDETSKFKSQNLNDLIIYIELDTISFLHCHQENSKSFKVIFVSQNGAQHPPIQFTDSPSLAHFLKSVENALKTKYKFDPNDWQTAINMNRMPLIIKKISIFQESKSDSKPAHEAENRNEKIEIKNICDDIEFKILTRAFYGWLNYHRETKVVNKHLVRLLNLEPNEWEQNLSPSQVDVLMQKYLDNKQKIDENLWSQIIQSKSFNENLFYKIVYLHGIQNNDLRKLIWPYLLGICTFDMSLDEIEAKNKNAVKNYQNLIAEWKPYEEHSRLFGEKKLNSSQSSQCTPSDDSGFCSDVTSMSVISENSIIINNTPKKSSTIEAKRFFGKFRAKQTQTPLLAESVPSEASKRKFYDSRTDLYNLRRFEDKGIYFYKLKAKNFLSKIMKQSTSENLMDQSDQESPKSLSKSKILTKDEFFGELAQMLVSNAILKARHSMESEAGVRFTIELSKAKSIDLLSPIASEEEKNKSDMISIISPLSLSSSGSNHMMGDNYLNKELYDAFALNMHRIDKDVLRCDRNFWYFSSVENLNKLKNIIYTYVWETIEIGYIQGMCDIIAPLLVVFDNEAIVYEYFKKLMERMSLNFLSNSEMDKNFSNLRSLVQILDKELYEYLNSRGDQSQFYFTYRWFLLDFKRELLYKDIFVVWETILASRKYLKSDCFSLFFALALIEIYRDIILENQMDFTDIIKFFNEMSEKHDVKEAIELARELVKKLQGIIKEKYI</sequence>
<gene>
    <name evidence="5" type="ORF">BpHYR1_044760</name>
</gene>
<dbReference type="PANTHER" id="PTHR22957:SF502">
    <property type="entry name" value="SMALL G PROTEIN SIGNALING MODULATOR 2-RELATED"/>
    <property type="match status" value="1"/>
</dbReference>
<dbReference type="InterPro" id="IPR021935">
    <property type="entry name" value="SGSM1/2_RBD"/>
</dbReference>
<protein>
    <submittedName>
        <fullName evidence="5">Small G signaling modulator 1 isoform X2</fullName>
    </submittedName>
</protein>
<dbReference type="SMART" id="SM00164">
    <property type="entry name" value="TBC"/>
    <property type="match status" value="1"/>
</dbReference>
<dbReference type="Gene3D" id="1.10.472.80">
    <property type="entry name" value="Ypt/Rab-GAP domain of gyp1p, domain 3"/>
    <property type="match status" value="1"/>
</dbReference>
<organism evidence="5 6">
    <name type="scientific">Brachionus plicatilis</name>
    <name type="common">Marine rotifer</name>
    <name type="synonym">Brachionus muelleri</name>
    <dbReference type="NCBI Taxonomy" id="10195"/>
    <lineage>
        <taxon>Eukaryota</taxon>
        <taxon>Metazoa</taxon>
        <taxon>Spiralia</taxon>
        <taxon>Gnathifera</taxon>
        <taxon>Rotifera</taxon>
        <taxon>Eurotatoria</taxon>
        <taxon>Monogononta</taxon>
        <taxon>Pseudotrocha</taxon>
        <taxon>Ploima</taxon>
        <taxon>Brachionidae</taxon>
        <taxon>Brachionus</taxon>
    </lineage>
</organism>
<proteinExistence type="inferred from homology"/>
<dbReference type="InterPro" id="IPR000195">
    <property type="entry name" value="Rab-GAP-TBC_dom"/>
</dbReference>
<dbReference type="PROSITE" id="PS50086">
    <property type="entry name" value="TBC_RABGAP"/>
    <property type="match status" value="1"/>
</dbReference>
<dbReference type="SUPFAM" id="SSF47923">
    <property type="entry name" value="Ypt/Rab-GAP domain of gyp1p"/>
    <property type="match status" value="2"/>
</dbReference>
<dbReference type="Pfam" id="PF02759">
    <property type="entry name" value="RUN"/>
    <property type="match status" value="1"/>
</dbReference>
<dbReference type="Gene3D" id="1.20.58.900">
    <property type="match status" value="1"/>
</dbReference>
<dbReference type="GO" id="GO:0031410">
    <property type="term" value="C:cytoplasmic vesicle"/>
    <property type="evidence" value="ECO:0007669"/>
    <property type="project" value="UniProtKB-ARBA"/>
</dbReference>
<dbReference type="AlphaFoldDB" id="A0A3M7R8K2"/>
<dbReference type="Gene3D" id="2.30.29.230">
    <property type="match status" value="1"/>
</dbReference>
<dbReference type="SMART" id="SM00593">
    <property type="entry name" value="RUN"/>
    <property type="match status" value="1"/>
</dbReference>
<dbReference type="GO" id="GO:0005096">
    <property type="term" value="F:GTPase activator activity"/>
    <property type="evidence" value="ECO:0007669"/>
    <property type="project" value="UniProtKB-KW"/>
</dbReference>
<dbReference type="InterPro" id="IPR037213">
    <property type="entry name" value="Run_dom_sf"/>
</dbReference>
<keyword evidence="1" id="KW-0343">GTPase activation</keyword>
<comment type="caution">
    <text evidence="5">The sequence shown here is derived from an EMBL/GenBank/DDBJ whole genome shotgun (WGS) entry which is preliminary data.</text>
</comment>
<evidence type="ECO:0000259" key="4">
    <source>
        <dbReference type="PROSITE" id="PS50826"/>
    </source>
</evidence>
<accession>A0A3M7R8K2</accession>
<dbReference type="InterPro" id="IPR035969">
    <property type="entry name" value="Rab-GAP_TBC_sf"/>
</dbReference>
<evidence type="ECO:0000256" key="1">
    <source>
        <dbReference type="ARBA" id="ARBA00022468"/>
    </source>
</evidence>
<evidence type="ECO:0000313" key="6">
    <source>
        <dbReference type="Proteomes" id="UP000276133"/>
    </source>
</evidence>